<dbReference type="InterPro" id="IPR003848">
    <property type="entry name" value="DUF218"/>
</dbReference>
<dbReference type="AlphaFoldDB" id="B6XU40"/>
<feature type="transmembrane region" description="Helical" evidence="1">
    <location>
        <begin position="71"/>
        <end position="90"/>
    </location>
</feature>
<dbReference type="InterPro" id="IPR014729">
    <property type="entry name" value="Rossmann-like_a/b/a_fold"/>
</dbReference>
<evidence type="ECO:0000259" key="2">
    <source>
        <dbReference type="Pfam" id="PF02698"/>
    </source>
</evidence>
<organism evidence="3 4">
    <name type="scientific">Bifidobacterium catenulatum DSM 16992 = JCM 1194 = LMG 11043</name>
    <dbReference type="NCBI Taxonomy" id="566552"/>
    <lineage>
        <taxon>Bacteria</taxon>
        <taxon>Bacillati</taxon>
        <taxon>Actinomycetota</taxon>
        <taxon>Actinomycetes</taxon>
        <taxon>Bifidobacteriales</taxon>
        <taxon>Bifidobacteriaceae</taxon>
        <taxon>Bifidobacterium</taxon>
    </lineage>
</organism>
<dbReference type="InterPro" id="IPR051599">
    <property type="entry name" value="Cell_Envelope_Assoc"/>
</dbReference>
<gene>
    <name evidence="3" type="ORF">BIFCAT_00581</name>
</gene>
<name>B6XU40_9BIFI</name>
<dbReference type="PROSITE" id="PS51257">
    <property type="entry name" value="PROKAR_LIPOPROTEIN"/>
    <property type="match status" value="1"/>
</dbReference>
<dbReference type="GO" id="GO:0043164">
    <property type="term" value="P:Gram-negative-bacterium-type cell wall biogenesis"/>
    <property type="evidence" value="ECO:0007669"/>
    <property type="project" value="TreeGrafter"/>
</dbReference>
<dbReference type="Proteomes" id="UP000003882">
    <property type="component" value="Unassembled WGS sequence"/>
</dbReference>
<reference evidence="3 4" key="2">
    <citation type="submission" date="2008-10" db="EMBL/GenBank/DDBJ databases">
        <authorList>
            <person name="Fulton L."/>
            <person name="Clifton S."/>
            <person name="Fulton B."/>
            <person name="Xu J."/>
            <person name="Minx P."/>
            <person name="Pepin K.H."/>
            <person name="Johnson M."/>
            <person name="Bhonagiri V."/>
            <person name="Nash W.E."/>
            <person name="Mardis E.R."/>
            <person name="Wilson R.K."/>
        </authorList>
    </citation>
    <scope>NUCLEOTIDE SEQUENCE [LARGE SCALE GENOMIC DNA]</scope>
    <source>
        <strain evidence="3 4">DSM 16992</strain>
    </source>
</reference>
<feature type="transmembrane region" description="Helical" evidence="1">
    <location>
        <begin position="42"/>
        <end position="64"/>
    </location>
</feature>
<reference evidence="3 4" key="1">
    <citation type="submission" date="2008-10" db="EMBL/GenBank/DDBJ databases">
        <title>Draft genome sequence of Bifidobacterium catenulatum (DSM 16992).</title>
        <authorList>
            <person name="Sudarsanam P."/>
            <person name="Ley R."/>
            <person name="Guruge J."/>
            <person name="Turnbaugh P.J."/>
            <person name="Mahowald M."/>
            <person name="Liep D."/>
            <person name="Gordon J."/>
        </authorList>
    </citation>
    <scope>NUCLEOTIDE SEQUENCE [LARGE SCALE GENOMIC DNA]</scope>
    <source>
        <strain evidence="3 4">DSM 16992</strain>
    </source>
</reference>
<comment type="caution">
    <text evidence="3">The sequence shown here is derived from an EMBL/GenBank/DDBJ whole genome shotgun (WGS) entry which is preliminary data.</text>
</comment>
<evidence type="ECO:0000256" key="1">
    <source>
        <dbReference type="SAM" id="Phobius"/>
    </source>
</evidence>
<dbReference type="EMBL" id="ABXY01000011">
    <property type="protein sequence ID" value="EEB21623.1"/>
    <property type="molecule type" value="Genomic_DNA"/>
</dbReference>
<keyword evidence="1" id="KW-0812">Transmembrane</keyword>
<feature type="domain" description="DUF218" evidence="2">
    <location>
        <begin position="107"/>
        <end position="227"/>
    </location>
</feature>
<dbReference type="Pfam" id="PF02698">
    <property type="entry name" value="DUF218"/>
    <property type="match status" value="1"/>
</dbReference>
<dbReference type="PANTHER" id="PTHR30336">
    <property type="entry name" value="INNER MEMBRANE PROTEIN, PROBABLE PERMEASE"/>
    <property type="match status" value="1"/>
</dbReference>
<dbReference type="eggNOG" id="COG1434">
    <property type="taxonomic scope" value="Bacteria"/>
</dbReference>
<sequence length="255" mass="28178">MNERFIMATLIRRITGTLCLVLAVACACYAFAVRNTHSGTSFWIVWLAFAALFAILGFGLLFRWWTILPRLVRGILIAVACIGLVAFGTVESCIVSKMHAQGKPDLDYVVVLGAQVRKSGPSLVLRYRLDKAIEYLDENPNTICIVSGGKGPNEPFPEAQGMADYLKEHGIAEQRILEESDSKTTEENIVNSKKMINDDNASIGVITNNFHMFRALQIADKYGLDNAQGIAAGSPPDMLVNNMVREFFAEIKFLL</sequence>
<protein>
    <recommendedName>
        <fullName evidence="2">DUF218 domain-containing protein</fullName>
    </recommendedName>
</protein>
<dbReference type="CDD" id="cd06259">
    <property type="entry name" value="YdcF-like"/>
    <property type="match status" value="1"/>
</dbReference>
<evidence type="ECO:0000313" key="3">
    <source>
        <dbReference type="EMBL" id="EEB21623.1"/>
    </source>
</evidence>
<dbReference type="GO" id="GO:0000270">
    <property type="term" value="P:peptidoglycan metabolic process"/>
    <property type="evidence" value="ECO:0007669"/>
    <property type="project" value="TreeGrafter"/>
</dbReference>
<keyword evidence="1" id="KW-1133">Transmembrane helix</keyword>
<evidence type="ECO:0000313" key="4">
    <source>
        <dbReference type="Proteomes" id="UP000003882"/>
    </source>
</evidence>
<dbReference type="Gene3D" id="3.40.50.620">
    <property type="entry name" value="HUPs"/>
    <property type="match status" value="1"/>
</dbReference>
<dbReference type="PANTHER" id="PTHR30336:SF4">
    <property type="entry name" value="ENVELOPE BIOGENESIS FACTOR ELYC"/>
    <property type="match status" value="1"/>
</dbReference>
<accession>B6XU40</accession>
<keyword evidence="1" id="KW-0472">Membrane</keyword>
<dbReference type="GO" id="GO:0005886">
    <property type="term" value="C:plasma membrane"/>
    <property type="evidence" value="ECO:0007669"/>
    <property type="project" value="TreeGrafter"/>
</dbReference>
<proteinExistence type="predicted"/>